<dbReference type="PANTHER" id="PTHR33452">
    <property type="entry name" value="OXIDOREDUCTASE CATD-RELATED"/>
    <property type="match status" value="1"/>
</dbReference>
<comment type="similarity">
    <text evidence="2">Belongs to the DoxX family.</text>
</comment>
<dbReference type="Proteomes" id="UP001629744">
    <property type="component" value="Unassembled WGS sequence"/>
</dbReference>
<dbReference type="InterPro" id="IPR032808">
    <property type="entry name" value="DoxX"/>
</dbReference>
<evidence type="ECO:0000313" key="10">
    <source>
        <dbReference type="Proteomes" id="UP001629744"/>
    </source>
</evidence>
<proteinExistence type="inferred from homology"/>
<keyword evidence="6 8" id="KW-0472">Membrane</keyword>
<comment type="subcellular location">
    <subcellularLocation>
        <location evidence="1">Cell membrane</location>
        <topology evidence="1">Multi-pass membrane protein</topology>
    </subcellularLocation>
</comment>
<gene>
    <name evidence="9" type="ORF">ABEU19_001744</name>
</gene>
<feature type="transmembrane region" description="Helical" evidence="8">
    <location>
        <begin position="214"/>
        <end position="236"/>
    </location>
</feature>
<keyword evidence="5 8" id="KW-1133">Transmembrane helix</keyword>
<feature type="compositionally biased region" description="Basic and acidic residues" evidence="7">
    <location>
        <begin position="1"/>
        <end position="10"/>
    </location>
</feature>
<comment type="caution">
    <text evidence="9">The sequence shown here is derived from an EMBL/GenBank/DDBJ whole genome shotgun (WGS) entry which is preliminary data.</text>
</comment>
<accession>A0ABW9FSJ8</accession>
<keyword evidence="4 8" id="KW-0812">Transmembrane</keyword>
<name>A0ABW9FSJ8_9NOCA</name>
<evidence type="ECO:0000256" key="6">
    <source>
        <dbReference type="ARBA" id="ARBA00023136"/>
    </source>
</evidence>
<keyword evidence="3" id="KW-1003">Cell membrane</keyword>
<dbReference type="EMBL" id="JBDLNU010000002">
    <property type="protein sequence ID" value="MFM1728267.1"/>
    <property type="molecule type" value="Genomic_DNA"/>
</dbReference>
<feature type="compositionally biased region" description="Polar residues" evidence="7">
    <location>
        <begin position="59"/>
        <end position="76"/>
    </location>
</feature>
<sequence>MTDKPKDHTESAGGASAPSPFDQPTERFSVQSMRPSNPTKPLVPQTDEDLDFGALNADSLPTEQIPTFRPVSSSPAATVAMEDQPTEVIDRGEPTVSTPLPTPMPTEVLVAEPIVSEPIVSEPIGSPPTVAGPVAVPAASSPDDSSRGTLDLGLLVLRLAVGGTLLAHGLQKLTGWWNGPGLGGYRDQLLDAGFDHARALAAVGAVGEVAGGALLILGLITPVAAATVLAVMINAWCLKQSMVPGLEYFGPEGIEYETLLGAAAAAVILTGPGRISLDGRRKWATRPYVGSAVILILGVAVGVGVWILLNGANPVI</sequence>
<evidence type="ECO:0000256" key="7">
    <source>
        <dbReference type="SAM" id="MobiDB-lite"/>
    </source>
</evidence>
<evidence type="ECO:0000313" key="9">
    <source>
        <dbReference type="EMBL" id="MFM1728267.1"/>
    </source>
</evidence>
<feature type="transmembrane region" description="Helical" evidence="8">
    <location>
        <begin position="256"/>
        <end position="277"/>
    </location>
</feature>
<evidence type="ECO:0000256" key="3">
    <source>
        <dbReference type="ARBA" id="ARBA00022475"/>
    </source>
</evidence>
<dbReference type="Pfam" id="PF07681">
    <property type="entry name" value="DoxX"/>
    <property type="match status" value="1"/>
</dbReference>
<evidence type="ECO:0000256" key="4">
    <source>
        <dbReference type="ARBA" id="ARBA00022692"/>
    </source>
</evidence>
<feature type="region of interest" description="Disordered" evidence="7">
    <location>
        <begin position="1"/>
        <end position="78"/>
    </location>
</feature>
<evidence type="ECO:0000256" key="8">
    <source>
        <dbReference type="SAM" id="Phobius"/>
    </source>
</evidence>
<organism evidence="9 10">
    <name type="scientific">Prescottella soli</name>
    <dbReference type="NCBI Taxonomy" id="1543852"/>
    <lineage>
        <taxon>Bacteria</taxon>
        <taxon>Bacillati</taxon>
        <taxon>Actinomycetota</taxon>
        <taxon>Actinomycetes</taxon>
        <taxon>Mycobacteriales</taxon>
        <taxon>Nocardiaceae</taxon>
        <taxon>Prescottella</taxon>
    </lineage>
</organism>
<protein>
    <submittedName>
        <fullName evidence="9">DoxX family membrane protein</fullName>
    </submittedName>
</protein>
<dbReference type="PANTHER" id="PTHR33452:SF1">
    <property type="entry name" value="INNER MEMBRANE PROTEIN YPHA-RELATED"/>
    <property type="match status" value="1"/>
</dbReference>
<dbReference type="RefSeq" id="WP_348604683.1">
    <property type="nucleotide sequence ID" value="NZ_CP157276.1"/>
</dbReference>
<evidence type="ECO:0000256" key="1">
    <source>
        <dbReference type="ARBA" id="ARBA00004651"/>
    </source>
</evidence>
<evidence type="ECO:0000256" key="5">
    <source>
        <dbReference type="ARBA" id="ARBA00022989"/>
    </source>
</evidence>
<feature type="compositionally biased region" description="Polar residues" evidence="7">
    <location>
        <begin position="26"/>
        <end position="39"/>
    </location>
</feature>
<reference evidence="9 10" key="1">
    <citation type="submission" date="2023-11" db="EMBL/GenBank/DDBJ databases">
        <authorList>
            <person name="Val-Calvo J."/>
            <person name="Scortti M."/>
            <person name="Vazquez-Boland J."/>
        </authorList>
    </citation>
    <scope>NUCLEOTIDE SEQUENCE [LARGE SCALE GENOMIC DNA]</scope>
    <source>
        <strain evidence="9 10">DSM 46662</strain>
    </source>
</reference>
<evidence type="ECO:0000256" key="2">
    <source>
        <dbReference type="ARBA" id="ARBA00006679"/>
    </source>
</evidence>
<dbReference type="InterPro" id="IPR051907">
    <property type="entry name" value="DoxX-like_oxidoreductase"/>
</dbReference>
<feature type="transmembrane region" description="Helical" evidence="8">
    <location>
        <begin position="289"/>
        <end position="309"/>
    </location>
</feature>
<keyword evidence="10" id="KW-1185">Reference proteome</keyword>